<dbReference type="InterPro" id="IPR001279">
    <property type="entry name" value="Metallo-B-lactamas"/>
</dbReference>
<reference evidence="3" key="1">
    <citation type="submission" date="2023-07" db="EMBL/GenBank/DDBJ databases">
        <title>30 novel species of actinomycetes from the DSMZ collection.</title>
        <authorList>
            <person name="Nouioui I."/>
        </authorList>
    </citation>
    <scope>NUCLEOTIDE SEQUENCE [LARGE SCALE GENOMIC DNA]</scope>
    <source>
        <strain evidence="3">DSM 45834</strain>
    </source>
</reference>
<dbReference type="InterPro" id="IPR036866">
    <property type="entry name" value="RibonucZ/Hydroxyglut_hydro"/>
</dbReference>
<evidence type="ECO:0000313" key="3">
    <source>
        <dbReference type="Proteomes" id="UP001183202"/>
    </source>
</evidence>
<dbReference type="Pfam" id="PF00753">
    <property type="entry name" value="Lactamase_B"/>
    <property type="match status" value="1"/>
</dbReference>
<dbReference type="EMBL" id="JAVREJ010000004">
    <property type="protein sequence ID" value="MDT0349711.1"/>
    <property type="molecule type" value="Genomic_DNA"/>
</dbReference>
<dbReference type="RefSeq" id="WP_311555721.1">
    <property type="nucleotide sequence ID" value="NZ_JAVREJ010000004.1"/>
</dbReference>
<organism evidence="2 3">
    <name type="scientific">Pseudonocardia charpentierae</name>
    <dbReference type="NCBI Taxonomy" id="3075545"/>
    <lineage>
        <taxon>Bacteria</taxon>
        <taxon>Bacillati</taxon>
        <taxon>Actinomycetota</taxon>
        <taxon>Actinomycetes</taxon>
        <taxon>Pseudonocardiales</taxon>
        <taxon>Pseudonocardiaceae</taxon>
        <taxon>Pseudonocardia</taxon>
    </lineage>
</organism>
<dbReference type="Proteomes" id="UP001183202">
    <property type="component" value="Unassembled WGS sequence"/>
</dbReference>
<dbReference type="SUPFAM" id="SSF56281">
    <property type="entry name" value="Metallo-hydrolase/oxidoreductase"/>
    <property type="match status" value="1"/>
</dbReference>
<gene>
    <name evidence="2" type="ORF">RM445_09275</name>
</gene>
<evidence type="ECO:0000259" key="1">
    <source>
        <dbReference type="SMART" id="SM00849"/>
    </source>
</evidence>
<sequence length="270" mass="29641">MPAWVCVRCGVQYPDTAAPPASCPICEDEREAVPAEGQRWTHTAELGSDHRTEIRTEEPGLTGIGVTPAFGIGQRALLVRTAAGNVLWDCVPLLDEQARRAIDELGGLSAICLSHPHFYAAHLEFAAAFDAPVFLPRADEQWIPRNSSRIELFDDEIEPVPGLTVARIGGHFDGACVLHWPEGAQGRGALLTGDTIMVVEDRGWVSFMWSFPNLIPLDAETVTGIARRIGRFRFDRVYGGWWGHVVLDDGAAAVHRSAARYVERLRGVRP</sequence>
<name>A0ABU2N7K1_9PSEU</name>
<dbReference type="PANTHER" id="PTHR36839:SF1">
    <property type="entry name" value="METALLO-BETA-LACTAMASE FAMILY PROTEIN (AFU_ORTHOLOGUE AFUA_5G12770)"/>
    <property type="match status" value="1"/>
</dbReference>
<dbReference type="SMART" id="SM00849">
    <property type="entry name" value="Lactamase_B"/>
    <property type="match status" value="1"/>
</dbReference>
<dbReference type="PANTHER" id="PTHR36839">
    <property type="entry name" value="METALLO-BETA-LACTAMASE FAMILY PROTEIN (AFU_ORTHOLOGUE AFUA_5G12770)"/>
    <property type="match status" value="1"/>
</dbReference>
<evidence type="ECO:0000313" key="2">
    <source>
        <dbReference type="EMBL" id="MDT0349711.1"/>
    </source>
</evidence>
<protein>
    <submittedName>
        <fullName evidence="2">MBL fold metallo-hydrolase</fullName>
    </submittedName>
</protein>
<keyword evidence="3" id="KW-1185">Reference proteome</keyword>
<feature type="domain" description="Metallo-beta-lactamase" evidence="1">
    <location>
        <begin position="73"/>
        <end position="241"/>
    </location>
</feature>
<accession>A0ABU2N7K1</accession>
<proteinExistence type="predicted"/>
<comment type="caution">
    <text evidence="2">The sequence shown here is derived from an EMBL/GenBank/DDBJ whole genome shotgun (WGS) entry which is preliminary data.</text>
</comment>
<dbReference type="Gene3D" id="3.60.15.10">
    <property type="entry name" value="Ribonuclease Z/Hydroxyacylglutathione hydrolase-like"/>
    <property type="match status" value="1"/>
</dbReference>